<accession>A0A928ZZP7</accession>
<evidence type="ECO:0000313" key="3">
    <source>
        <dbReference type="Proteomes" id="UP000615026"/>
    </source>
</evidence>
<keyword evidence="2" id="KW-0378">Hydrolase</keyword>
<name>A0A928ZZP7_LEPEC</name>
<sequence length="322" mass="34441">MSRWRLVKVGVIWLGLLMPLALHSASSMRRPRHQTITRQPLFQGIVYSRQVKAQPRPQVIHSIEIDLTAPGLRPFVTPGPADAVPNQGGGIPQESLAQRTSDFVQTHGLQLAINANFFYPFRESTPWNYGPRAGQRVNIVGIGLSDGELVSIGESNHPSLCLRPQQAAIRPDGDCPNGTQAVAGKLLLVDKGQPTAEVKEKIAQGNGRPYPFTIAAVDTSGTRLWLVLADGKQPLYAEGSTLQEMTDLMQAIGADRALQLDGGGSATLAISSPLTDEAAGQTTPTAAGSHLLNVPAHVKVPGQERPVANHLGFFAQPLETSN</sequence>
<dbReference type="Pfam" id="PF09992">
    <property type="entry name" value="NAGPA"/>
    <property type="match status" value="1"/>
</dbReference>
<organism evidence="2 3">
    <name type="scientific">Leptolyngbya cf. ectocarpi LEGE 11479</name>
    <dbReference type="NCBI Taxonomy" id="1828722"/>
    <lineage>
        <taxon>Bacteria</taxon>
        <taxon>Bacillati</taxon>
        <taxon>Cyanobacteriota</taxon>
        <taxon>Cyanophyceae</taxon>
        <taxon>Leptolyngbyales</taxon>
        <taxon>Leptolyngbyaceae</taxon>
        <taxon>Leptolyngbya group</taxon>
        <taxon>Leptolyngbya</taxon>
    </lineage>
</organism>
<comment type="caution">
    <text evidence="2">The sequence shown here is derived from an EMBL/GenBank/DDBJ whole genome shotgun (WGS) entry which is preliminary data.</text>
</comment>
<dbReference type="EMBL" id="JADEXP010000421">
    <property type="protein sequence ID" value="MBE9070378.1"/>
    <property type="molecule type" value="Genomic_DNA"/>
</dbReference>
<gene>
    <name evidence="2" type="ORF">IQ260_27420</name>
</gene>
<dbReference type="PANTHER" id="PTHR40446">
    <property type="entry name" value="N-ACETYLGLUCOSAMINE-1-PHOSPHODIESTER ALPHA-N-ACETYLGLUCOSAMINIDASE"/>
    <property type="match status" value="1"/>
</dbReference>
<protein>
    <submittedName>
        <fullName evidence="2">Phosphodiester glycosidase family protein</fullName>
    </submittedName>
</protein>
<dbReference type="InterPro" id="IPR018711">
    <property type="entry name" value="NAGPA"/>
</dbReference>
<dbReference type="GO" id="GO:0016798">
    <property type="term" value="F:hydrolase activity, acting on glycosyl bonds"/>
    <property type="evidence" value="ECO:0007669"/>
    <property type="project" value="UniProtKB-KW"/>
</dbReference>
<feature type="domain" description="Phosphodiester glycosidase" evidence="1">
    <location>
        <begin position="108"/>
        <end position="314"/>
    </location>
</feature>
<proteinExistence type="predicted"/>
<dbReference type="PANTHER" id="PTHR40446:SF2">
    <property type="entry name" value="N-ACETYLGLUCOSAMINE-1-PHOSPHODIESTER ALPHA-N-ACETYLGLUCOSAMINIDASE"/>
    <property type="match status" value="1"/>
</dbReference>
<keyword evidence="3" id="KW-1185">Reference proteome</keyword>
<evidence type="ECO:0000313" key="2">
    <source>
        <dbReference type="EMBL" id="MBE9070378.1"/>
    </source>
</evidence>
<evidence type="ECO:0000259" key="1">
    <source>
        <dbReference type="Pfam" id="PF09992"/>
    </source>
</evidence>
<dbReference type="RefSeq" id="WP_193996247.1">
    <property type="nucleotide sequence ID" value="NZ_JADEXP010000421.1"/>
</dbReference>
<dbReference type="AlphaFoldDB" id="A0A928ZZP7"/>
<dbReference type="Proteomes" id="UP000615026">
    <property type="component" value="Unassembled WGS sequence"/>
</dbReference>
<reference evidence="2" key="1">
    <citation type="submission" date="2020-10" db="EMBL/GenBank/DDBJ databases">
        <authorList>
            <person name="Castelo-Branco R."/>
            <person name="Eusebio N."/>
            <person name="Adriana R."/>
            <person name="Vieira A."/>
            <person name="Brugerolle De Fraissinette N."/>
            <person name="Rezende De Castro R."/>
            <person name="Schneider M.P."/>
            <person name="Vasconcelos V."/>
            <person name="Leao P.N."/>
        </authorList>
    </citation>
    <scope>NUCLEOTIDE SEQUENCE</scope>
    <source>
        <strain evidence="2">LEGE 11479</strain>
    </source>
</reference>
<keyword evidence="2" id="KW-0326">Glycosidase</keyword>